<organism evidence="2 3">
    <name type="scientific">Thermomonas brevis</name>
    <dbReference type="NCBI Taxonomy" id="215691"/>
    <lineage>
        <taxon>Bacteria</taxon>
        <taxon>Pseudomonadati</taxon>
        <taxon>Pseudomonadota</taxon>
        <taxon>Gammaproteobacteria</taxon>
        <taxon>Lysobacterales</taxon>
        <taxon>Lysobacteraceae</taxon>
        <taxon>Thermomonas</taxon>
    </lineage>
</organism>
<protein>
    <submittedName>
        <fullName evidence="2">Uncharacterized protein</fullName>
    </submittedName>
</protein>
<keyword evidence="3" id="KW-1185">Reference proteome</keyword>
<keyword evidence="1" id="KW-0732">Signal</keyword>
<dbReference type="KEGG" id="tbv:H9L17_00055"/>
<reference evidence="2 3" key="1">
    <citation type="submission" date="2020-08" db="EMBL/GenBank/DDBJ databases">
        <title>Genome sequence of Thermomonas brevis KACC 16975T.</title>
        <authorList>
            <person name="Hyun D.-W."/>
            <person name="Bae J.-W."/>
        </authorList>
    </citation>
    <scope>NUCLEOTIDE SEQUENCE [LARGE SCALE GENOMIC DNA]</scope>
    <source>
        <strain evidence="2 3">KACC 16975</strain>
    </source>
</reference>
<evidence type="ECO:0000313" key="3">
    <source>
        <dbReference type="Proteomes" id="UP000515977"/>
    </source>
</evidence>
<feature type="chain" id="PRO_5028916065" evidence="1">
    <location>
        <begin position="30"/>
        <end position="80"/>
    </location>
</feature>
<accession>A0A7G9QTF0</accession>
<feature type="signal peptide" evidence="1">
    <location>
        <begin position="1"/>
        <end position="29"/>
    </location>
</feature>
<dbReference type="Proteomes" id="UP000515977">
    <property type="component" value="Chromosome"/>
</dbReference>
<sequence>MNRKLHNSLTAAMACSALLVVALLFSAPAEPSADLAPALAASAAGSTEAVVAATRGDHPAARRSYQSVRMPFFSFFNPQG</sequence>
<dbReference type="RefSeq" id="WP_187570389.1">
    <property type="nucleotide sequence ID" value="NZ_CP060711.1"/>
</dbReference>
<evidence type="ECO:0000313" key="2">
    <source>
        <dbReference type="EMBL" id="QNN46625.1"/>
    </source>
</evidence>
<dbReference type="PROSITE" id="PS51257">
    <property type="entry name" value="PROKAR_LIPOPROTEIN"/>
    <property type="match status" value="1"/>
</dbReference>
<dbReference type="EMBL" id="CP060711">
    <property type="protein sequence ID" value="QNN46625.1"/>
    <property type="molecule type" value="Genomic_DNA"/>
</dbReference>
<gene>
    <name evidence="2" type="ORF">H9L17_00055</name>
</gene>
<proteinExistence type="predicted"/>
<dbReference type="AlphaFoldDB" id="A0A7G9QTF0"/>
<evidence type="ECO:0000256" key="1">
    <source>
        <dbReference type="SAM" id="SignalP"/>
    </source>
</evidence>
<name>A0A7G9QTF0_9GAMM</name>